<dbReference type="PANTHER" id="PTHR30005:SF0">
    <property type="entry name" value="RETROGRADE REGULATION PROTEIN 2"/>
    <property type="match status" value="1"/>
</dbReference>
<dbReference type="EMBL" id="JAVRRD010000030">
    <property type="protein sequence ID" value="KAK5046442.1"/>
    <property type="molecule type" value="Genomic_DNA"/>
</dbReference>
<evidence type="ECO:0000259" key="1">
    <source>
        <dbReference type="Pfam" id="PF02541"/>
    </source>
</evidence>
<dbReference type="Gene3D" id="1.10.3210.10">
    <property type="entry name" value="Hypothetical protein af1432"/>
    <property type="match status" value="1"/>
</dbReference>
<feature type="domain" description="RTG2 C-terminal" evidence="2">
    <location>
        <begin position="344"/>
        <end position="564"/>
    </location>
</feature>
<name>A0AAV9MYS0_9EURO</name>
<organism evidence="3 4">
    <name type="scientific">Exophiala bonariae</name>
    <dbReference type="NCBI Taxonomy" id="1690606"/>
    <lineage>
        <taxon>Eukaryota</taxon>
        <taxon>Fungi</taxon>
        <taxon>Dikarya</taxon>
        <taxon>Ascomycota</taxon>
        <taxon>Pezizomycotina</taxon>
        <taxon>Eurotiomycetes</taxon>
        <taxon>Chaetothyriomycetidae</taxon>
        <taxon>Chaetothyriales</taxon>
        <taxon>Herpotrichiellaceae</taxon>
        <taxon>Exophiala</taxon>
    </lineage>
</organism>
<evidence type="ECO:0000259" key="2">
    <source>
        <dbReference type="Pfam" id="PF23566"/>
    </source>
</evidence>
<dbReference type="FunFam" id="3.30.420.40:FF:000191">
    <property type="entry name" value="Retrograde regulation protein 2"/>
    <property type="match status" value="1"/>
</dbReference>
<dbReference type="Pfam" id="PF02541">
    <property type="entry name" value="Ppx-GppA"/>
    <property type="match status" value="1"/>
</dbReference>
<dbReference type="Proteomes" id="UP001358417">
    <property type="component" value="Unassembled WGS sequence"/>
</dbReference>
<dbReference type="Gene3D" id="3.30.420.150">
    <property type="entry name" value="Exopolyphosphatase. Domain 2"/>
    <property type="match status" value="1"/>
</dbReference>
<dbReference type="GO" id="GO:0006357">
    <property type="term" value="P:regulation of transcription by RNA polymerase II"/>
    <property type="evidence" value="ECO:0007669"/>
    <property type="project" value="TreeGrafter"/>
</dbReference>
<dbReference type="RefSeq" id="XP_064702033.1">
    <property type="nucleotide sequence ID" value="XM_064851792.1"/>
</dbReference>
<gene>
    <name evidence="3" type="ORF">LTR84_008245</name>
</gene>
<sequence length="569" mass="61627">MSLRGPPASSLYGLVDMGSNGIRFSISDLSPATARSLPTVFQDREGISLYDAQYSTGVKGPIPQDTIDAVVVSLLKFKVACTDFGVPPTNIRVLATEATRTAENSEDYRRQIKDATGWEIDLLPKEIEGRVGALGVASSFASVDGLVMDLGGGSTQITWMIAKDGKVQTSHKGSFSFPYGAAAMSRQLAEIDAQAHSGMVQTELKEKMKQQFQQAYKDLELPDSLQQQAKHGGLTLYLSGGGFRGWGYLLMSQHKVSPYPIPIINGFHVQKRDFQQTAEISTVAAEESVFRISKRRAAQVPAVAFLVNVLVEALPMIQRVRFCQGGVREGFLFDTLDPATKALDPLQAATAQYGTSSAPHIATLLLASLPGENDLDRFIPTTFTPPFLRAVADMMYLHSPLPKESRSLCALQAPLTGALASAHGISHSDRALLALVLARRWNVDLAPPNHSAQQRLRAILSPQEVFWANYLGALALLIGNVYPAGRVVDTAKPRLVFSASWAKGLGKKGLQDGVRLTVKCRKEEAMTTPAAMNDCVKEVEAVGKKKNRVGGRDHGYGVPVEVDILRVLD</sequence>
<evidence type="ECO:0000313" key="4">
    <source>
        <dbReference type="Proteomes" id="UP001358417"/>
    </source>
</evidence>
<keyword evidence="4" id="KW-1185">Reference proteome</keyword>
<dbReference type="InterPro" id="IPR050273">
    <property type="entry name" value="GppA/Ppx_hydrolase"/>
</dbReference>
<evidence type="ECO:0000313" key="3">
    <source>
        <dbReference type="EMBL" id="KAK5046442.1"/>
    </source>
</evidence>
<dbReference type="InterPro" id="IPR043129">
    <property type="entry name" value="ATPase_NBD"/>
</dbReference>
<dbReference type="GeneID" id="89976409"/>
<dbReference type="Pfam" id="PF23566">
    <property type="entry name" value="RTG2_C"/>
    <property type="match status" value="1"/>
</dbReference>
<dbReference type="Gene3D" id="3.30.420.40">
    <property type="match status" value="1"/>
</dbReference>
<protein>
    <recommendedName>
        <fullName evidence="5">Ppx/GppA phosphatase domain-containing protein</fullName>
    </recommendedName>
</protein>
<evidence type="ECO:0008006" key="5">
    <source>
        <dbReference type="Google" id="ProtNLM"/>
    </source>
</evidence>
<proteinExistence type="predicted"/>
<dbReference type="InterPro" id="IPR057512">
    <property type="entry name" value="RTG2_C"/>
</dbReference>
<comment type="caution">
    <text evidence="3">The sequence shown here is derived from an EMBL/GenBank/DDBJ whole genome shotgun (WGS) entry which is preliminary data.</text>
</comment>
<reference evidence="3 4" key="1">
    <citation type="submission" date="2023-08" db="EMBL/GenBank/DDBJ databases">
        <title>Black Yeasts Isolated from many extreme environments.</title>
        <authorList>
            <person name="Coleine C."/>
            <person name="Stajich J.E."/>
            <person name="Selbmann L."/>
        </authorList>
    </citation>
    <scope>NUCLEOTIDE SEQUENCE [LARGE SCALE GENOMIC DNA]</scope>
    <source>
        <strain evidence="3 4">CCFEE 5792</strain>
    </source>
</reference>
<dbReference type="SUPFAM" id="SSF53067">
    <property type="entry name" value="Actin-like ATPase domain"/>
    <property type="match status" value="2"/>
</dbReference>
<dbReference type="PANTHER" id="PTHR30005">
    <property type="entry name" value="EXOPOLYPHOSPHATASE"/>
    <property type="match status" value="1"/>
</dbReference>
<dbReference type="AlphaFoldDB" id="A0AAV9MYS0"/>
<feature type="domain" description="Ppx/GppA phosphatase N-terminal" evidence="1">
    <location>
        <begin position="34"/>
        <end position="337"/>
    </location>
</feature>
<accession>A0AAV9MYS0</accession>
<dbReference type="InterPro" id="IPR003695">
    <property type="entry name" value="Ppx_GppA_N"/>
</dbReference>